<evidence type="ECO:0000313" key="2">
    <source>
        <dbReference type="Proteomes" id="UP000178851"/>
    </source>
</evidence>
<comment type="caution">
    <text evidence="1">The sequence shown here is derived from an EMBL/GenBank/DDBJ whole genome shotgun (WGS) entry which is preliminary data.</text>
</comment>
<dbReference type="Proteomes" id="UP000178851">
    <property type="component" value="Unassembled WGS sequence"/>
</dbReference>
<name>A0A1F7YFL1_9BACT</name>
<dbReference type="EMBL" id="MGGI01000016">
    <property type="protein sequence ID" value="OGM26124.1"/>
    <property type="molecule type" value="Genomic_DNA"/>
</dbReference>
<dbReference type="AlphaFoldDB" id="A0A1F7YFL1"/>
<accession>A0A1F7YFL1</accession>
<sequence>MTLLEGRGDQLKLAVTGNRREHSNQLPAVDQGDVPVEPRQAQEVVVKLRQVSHPIDRMPDGSLVQIDVNISSRDFTIDFKHDPVPTA</sequence>
<evidence type="ECO:0000313" key="1">
    <source>
        <dbReference type="EMBL" id="OGM26124.1"/>
    </source>
</evidence>
<protein>
    <submittedName>
        <fullName evidence="1">Uncharacterized protein</fullName>
    </submittedName>
</protein>
<gene>
    <name evidence="1" type="ORF">A2627_03725</name>
</gene>
<reference evidence="1 2" key="1">
    <citation type="journal article" date="2016" name="Nat. Commun.">
        <title>Thousands of microbial genomes shed light on interconnected biogeochemical processes in an aquifer system.</title>
        <authorList>
            <person name="Anantharaman K."/>
            <person name="Brown C.T."/>
            <person name="Hug L.A."/>
            <person name="Sharon I."/>
            <person name="Castelle C.J."/>
            <person name="Probst A.J."/>
            <person name="Thomas B.C."/>
            <person name="Singh A."/>
            <person name="Wilkins M.J."/>
            <person name="Karaoz U."/>
            <person name="Brodie E.L."/>
            <person name="Williams K.H."/>
            <person name="Hubbard S.S."/>
            <person name="Banfield J.F."/>
        </authorList>
    </citation>
    <scope>NUCLEOTIDE SEQUENCE [LARGE SCALE GENOMIC DNA]</scope>
</reference>
<organism evidence="1 2">
    <name type="scientific">Candidatus Woesebacteria bacterium RIFCSPHIGHO2_01_FULL_39_28</name>
    <dbReference type="NCBI Taxonomy" id="1802496"/>
    <lineage>
        <taxon>Bacteria</taxon>
        <taxon>Candidatus Woeseibacteriota</taxon>
    </lineage>
</organism>
<proteinExistence type="predicted"/>